<evidence type="ECO:0000259" key="1">
    <source>
        <dbReference type="Pfam" id="PF01796"/>
    </source>
</evidence>
<name>A0A0M9WPP1_RHORH</name>
<proteinExistence type="predicted"/>
<dbReference type="AlphaFoldDB" id="A0A0M9WPP1"/>
<dbReference type="RefSeq" id="WP_054372121.1">
    <property type="nucleotide sequence ID" value="NZ_AZYO01000012.1"/>
</dbReference>
<dbReference type="PANTHER" id="PTHR34075">
    <property type="entry name" value="BLR3430 PROTEIN"/>
    <property type="match status" value="1"/>
</dbReference>
<gene>
    <name evidence="2" type="ORF">Z051_07640</name>
</gene>
<dbReference type="SUPFAM" id="SSF50249">
    <property type="entry name" value="Nucleic acid-binding proteins"/>
    <property type="match status" value="1"/>
</dbReference>
<accession>A0A0M9WPP1</accession>
<dbReference type="PATRIC" id="fig|1441923.3.peg.1683"/>
<evidence type="ECO:0000313" key="3">
    <source>
        <dbReference type="Proteomes" id="UP000037712"/>
    </source>
</evidence>
<evidence type="ECO:0000313" key="2">
    <source>
        <dbReference type="EMBL" id="KOS56880.1"/>
    </source>
</evidence>
<dbReference type="InterPro" id="IPR012340">
    <property type="entry name" value="NA-bd_OB-fold"/>
</dbReference>
<dbReference type="Proteomes" id="UP000037712">
    <property type="component" value="Unassembled WGS sequence"/>
</dbReference>
<organism evidence="2 3">
    <name type="scientific">Rhodococcus rhodochrous KG-21</name>
    <dbReference type="NCBI Taxonomy" id="1441923"/>
    <lineage>
        <taxon>Bacteria</taxon>
        <taxon>Bacillati</taxon>
        <taxon>Actinomycetota</taxon>
        <taxon>Actinomycetes</taxon>
        <taxon>Mycobacteriales</taxon>
        <taxon>Nocardiaceae</taxon>
        <taxon>Rhodococcus</taxon>
    </lineage>
</organism>
<dbReference type="Pfam" id="PF01796">
    <property type="entry name" value="OB_ChsH2_C"/>
    <property type="match status" value="1"/>
</dbReference>
<comment type="caution">
    <text evidence="2">The sequence shown here is derived from an EMBL/GenBank/DDBJ whole genome shotgun (WGS) entry which is preliminary data.</text>
</comment>
<protein>
    <recommendedName>
        <fullName evidence="1">ChsH2 C-terminal OB-fold domain-containing protein</fullName>
    </recommendedName>
</protein>
<dbReference type="InterPro" id="IPR052513">
    <property type="entry name" value="Thioester_dehydratase-like"/>
</dbReference>
<dbReference type="InterPro" id="IPR002878">
    <property type="entry name" value="ChsH2_C"/>
</dbReference>
<sequence>MSAGLARRGRETTRSGKLVIWKCRRCAALLAPLTGCCPSCGAGTLEPIASAGAGVIVSCRVVDRTQDPVCGEPCPSVMAIVALDEGPWVYSWIDGDVPVRSERPVRVRFRSTQPGERFPVFTPRDPD</sequence>
<dbReference type="EMBL" id="AZYO01000012">
    <property type="protein sequence ID" value="KOS56880.1"/>
    <property type="molecule type" value="Genomic_DNA"/>
</dbReference>
<dbReference type="PANTHER" id="PTHR34075:SF5">
    <property type="entry name" value="BLR3430 PROTEIN"/>
    <property type="match status" value="1"/>
</dbReference>
<feature type="domain" description="ChsH2 C-terminal OB-fold" evidence="1">
    <location>
        <begin position="50"/>
        <end position="110"/>
    </location>
</feature>
<reference evidence="3" key="2">
    <citation type="submission" date="2015-01" db="EMBL/GenBank/DDBJ databases">
        <title>Draft genome sequence of potential hydrocarbon metabolising strain of Rhodococcus rhodochrous.</title>
        <authorList>
            <person name="Aggarwal R.K."/>
            <person name="Dawar C."/>
        </authorList>
    </citation>
    <scope>NUCLEOTIDE SEQUENCE [LARGE SCALE GENOMIC DNA]</scope>
    <source>
        <strain evidence="3">KG-21</strain>
    </source>
</reference>
<reference evidence="2 3" key="1">
    <citation type="journal article" date="2015" name="Genome Announc.">
        <title>Draft Genome Sequence of Rhodococcus rhodochrous Strain KG-21, a Soil Isolate from Oil Fields of Krishna-Godavari Basin, India.</title>
        <authorList>
            <person name="Dawar C."/>
            <person name="Aggarwal R.K."/>
        </authorList>
    </citation>
    <scope>NUCLEOTIDE SEQUENCE [LARGE SCALE GENOMIC DNA]</scope>
    <source>
        <strain evidence="2 3">KG-21</strain>
    </source>
</reference>